<name>A0AAD8A7Q1_DIPPU</name>
<dbReference type="GO" id="GO:0031380">
    <property type="term" value="C:nuclear RNA-directed RNA polymerase complex"/>
    <property type="evidence" value="ECO:0007669"/>
    <property type="project" value="TreeGrafter"/>
</dbReference>
<gene>
    <name evidence="3" type="ORF">L9F63_014514</name>
</gene>
<feature type="domain" description="DNA2/NAM7 helicase helicase" evidence="1">
    <location>
        <begin position="1"/>
        <end position="35"/>
    </location>
</feature>
<dbReference type="EMBL" id="JASPKZ010003077">
    <property type="protein sequence ID" value="KAJ9594037.1"/>
    <property type="molecule type" value="Genomic_DNA"/>
</dbReference>
<evidence type="ECO:0000313" key="4">
    <source>
        <dbReference type="Proteomes" id="UP001233999"/>
    </source>
</evidence>
<dbReference type="InterPro" id="IPR041677">
    <property type="entry name" value="DNA2/NAM7_AAA_11"/>
</dbReference>
<protein>
    <recommendedName>
        <fullName evidence="5">NFX1-type zinc finger-containing protein 1</fullName>
    </recommendedName>
</protein>
<dbReference type="CDD" id="cd18808">
    <property type="entry name" value="SF1_C_Upf1"/>
    <property type="match status" value="1"/>
</dbReference>
<dbReference type="InterPro" id="IPR047187">
    <property type="entry name" value="SF1_C_Upf1"/>
</dbReference>
<evidence type="ECO:0000313" key="3">
    <source>
        <dbReference type="EMBL" id="KAJ9594037.1"/>
    </source>
</evidence>
<keyword evidence="4" id="KW-1185">Reference proteome</keyword>
<dbReference type="Pfam" id="PF13087">
    <property type="entry name" value="AAA_12"/>
    <property type="match status" value="1"/>
</dbReference>
<dbReference type="PANTHER" id="PTHR10887:SF341">
    <property type="entry name" value="NFX1-TYPE ZINC FINGER-CONTAINING PROTEIN 1"/>
    <property type="match status" value="1"/>
</dbReference>
<dbReference type="FunFam" id="3.40.50.300:FF:000742">
    <property type="entry name" value="NFX1-type zinc finger-containing protein 1"/>
    <property type="match status" value="1"/>
</dbReference>
<feature type="non-terminal residue" evidence="3">
    <location>
        <position position="1"/>
    </location>
</feature>
<accession>A0AAD8A7Q1</accession>
<feature type="non-terminal residue" evidence="3">
    <location>
        <position position="475"/>
    </location>
</feature>
<dbReference type="InterPro" id="IPR041679">
    <property type="entry name" value="DNA2/NAM7-like_C"/>
</dbReference>
<dbReference type="Proteomes" id="UP001233999">
    <property type="component" value="Unassembled WGS sequence"/>
</dbReference>
<dbReference type="SUPFAM" id="SSF52540">
    <property type="entry name" value="P-loop containing nucleoside triphosphate hydrolases"/>
    <property type="match status" value="1"/>
</dbReference>
<sequence>IVEEAAEVLESHIVVSLTHHCEHLILIGDHKQLRPSPSVYKLALDYKFDISLFERMLANNMHCELLKVQHRMRPEIVQLIVPTVYEELKNHSTVMQFEKIRGMLKSLYFITHNYPEEKVDDISSHKNIHEGDFLLELCRYLVLQGYEPSRITILATYSGQMFYLRSVRKQYTLLSDVKITVIDNFQGEENDIILLSLVRSNKEANIGFLKTENRVCVALSRARMGLYIIGNMDNLTKRNSIWPKVKDSLKQQDAIGTHITLRCQIHPSEFTRVCCATDFSNSPEGGCKRLCDTELACGHNCKSVCHIRNRGHENYRCFERCGRCELGHRCLKMCWENCGDCKTLIERTLPCGHTTNLECGINSTEYNCREIIEVELPICGHKVQKPCYRNIDNFPCSYPCENRLNCGHSCNLRCHTRDDLDHLELVQIDDSYVGITNAREDHYCLSALWPERCHPRWGNIPIFISLELPCMYRVR</sequence>
<proteinExistence type="predicted"/>
<comment type="caution">
    <text evidence="3">The sequence shown here is derived from an EMBL/GenBank/DDBJ whole genome shotgun (WGS) entry which is preliminary data.</text>
</comment>
<dbReference type="GO" id="GO:0004386">
    <property type="term" value="F:helicase activity"/>
    <property type="evidence" value="ECO:0007669"/>
    <property type="project" value="InterPro"/>
</dbReference>
<dbReference type="Pfam" id="PF13086">
    <property type="entry name" value="AAA_11"/>
    <property type="match status" value="1"/>
</dbReference>
<organism evidence="3 4">
    <name type="scientific">Diploptera punctata</name>
    <name type="common">Pacific beetle cockroach</name>
    <dbReference type="NCBI Taxonomy" id="6984"/>
    <lineage>
        <taxon>Eukaryota</taxon>
        <taxon>Metazoa</taxon>
        <taxon>Ecdysozoa</taxon>
        <taxon>Arthropoda</taxon>
        <taxon>Hexapoda</taxon>
        <taxon>Insecta</taxon>
        <taxon>Pterygota</taxon>
        <taxon>Neoptera</taxon>
        <taxon>Polyneoptera</taxon>
        <taxon>Dictyoptera</taxon>
        <taxon>Blattodea</taxon>
        <taxon>Blaberoidea</taxon>
        <taxon>Blaberidae</taxon>
        <taxon>Diplopterinae</taxon>
        <taxon>Diploptera</taxon>
    </lineage>
</organism>
<evidence type="ECO:0000259" key="1">
    <source>
        <dbReference type="Pfam" id="PF13086"/>
    </source>
</evidence>
<dbReference type="AlphaFoldDB" id="A0AAD8A7Q1"/>
<dbReference type="InterPro" id="IPR045055">
    <property type="entry name" value="DNA2/NAM7-like"/>
</dbReference>
<dbReference type="GO" id="GO:0031048">
    <property type="term" value="P:regulatory ncRNA-mediated heterochromatin formation"/>
    <property type="evidence" value="ECO:0007669"/>
    <property type="project" value="TreeGrafter"/>
</dbReference>
<evidence type="ECO:0008006" key="5">
    <source>
        <dbReference type="Google" id="ProtNLM"/>
    </source>
</evidence>
<evidence type="ECO:0000259" key="2">
    <source>
        <dbReference type="Pfam" id="PF13087"/>
    </source>
</evidence>
<dbReference type="Gene3D" id="3.40.50.300">
    <property type="entry name" value="P-loop containing nucleotide triphosphate hydrolases"/>
    <property type="match status" value="2"/>
</dbReference>
<dbReference type="PANTHER" id="PTHR10887">
    <property type="entry name" value="DNA2/NAM7 HELICASE FAMILY"/>
    <property type="match status" value="1"/>
</dbReference>
<reference evidence="3" key="1">
    <citation type="journal article" date="2023" name="IScience">
        <title>Live-bearing cockroach genome reveals convergent evolutionary mechanisms linked to viviparity in insects and beyond.</title>
        <authorList>
            <person name="Fouks B."/>
            <person name="Harrison M.C."/>
            <person name="Mikhailova A.A."/>
            <person name="Marchal E."/>
            <person name="English S."/>
            <person name="Carruthers M."/>
            <person name="Jennings E.C."/>
            <person name="Chiamaka E.L."/>
            <person name="Frigard R.A."/>
            <person name="Pippel M."/>
            <person name="Attardo G.M."/>
            <person name="Benoit J.B."/>
            <person name="Bornberg-Bauer E."/>
            <person name="Tobe S.S."/>
        </authorList>
    </citation>
    <scope>NUCLEOTIDE SEQUENCE</scope>
    <source>
        <strain evidence="3">Stay&amp;Tobe</strain>
    </source>
</reference>
<dbReference type="InterPro" id="IPR027417">
    <property type="entry name" value="P-loop_NTPase"/>
</dbReference>
<reference evidence="3" key="2">
    <citation type="submission" date="2023-05" db="EMBL/GenBank/DDBJ databases">
        <authorList>
            <person name="Fouks B."/>
        </authorList>
    </citation>
    <scope>NUCLEOTIDE SEQUENCE</scope>
    <source>
        <strain evidence="3">Stay&amp;Tobe</strain>
        <tissue evidence="3">Testes</tissue>
    </source>
</reference>
<feature type="domain" description="DNA2/NAM7 helicase-like C-terminal" evidence="2">
    <location>
        <begin position="49"/>
        <end position="232"/>
    </location>
</feature>